<evidence type="ECO:0000313" key="2">
    <source>
        <dbReference type="EMBL" id="VDN02969.1"/>
    </source>
</evidence>
<proteinExistence type="predicted"/>
<dbReference type="AlphaFoldDB" id="A0A0N5CZ09"/>
<evidence type="ECO:0000313" key="4">
    <source>
        <dbReference type="WBParaSite" id="TCLT_0000570701-mRNA-1"/>
    </source>
</evidence>
<keyword evidence="3" id="KW-1185">Reference proteome</keyword>
<evidence type="ECO:0000256" key="1">
    <source>
        <dbReference type="SAM" id="MobiDB-lite"/>
    </source>
</evidence>
<organism evidence="4">
    <name type="scientific">Thelazia callipaeda</name>
    <name type="common">Oriental eyeworm</name>
    <name type="synonym">Parasitic nematode</name>
    <dbReference type="NCBI Taxonomy" id="103827"/>
    <lineage>
        <taxon>Eukaryota</taxon>
        <taxon>Metazoa</taxon>
        <taxon>Ecdysozoa</taxon>
        <taxon>Nematoda</taxon>
        <taxon>Chromadorea</taxon>
        <taxon>Rhabditida</taxon>
        <taxon>Spirurina</taxon>
        <taxon>Spiruromorpha</taxon>
        <taxon>Thelazioidea</taxon>
        <taxon>Thelaziidae</taxon>
        <taxon>Thelazia</taxon>
    </lineage>
</organism>
<feature type="compositionally biased region" description="Polar residues" evidence="1">
    <location>
        <begin position="236"/>
        <end position="265"/>
    </location>
</feature>
<evidence type="ECO:0000313" key="3">
    <source>
        <dbReference type="Proteomes" id="UP000276776"/>
    </source>
</evidence>
<dbReference type="OrthoDB" id="5815739at2759"/>
<gene>
    <name evidence="2" type="ORF">TCLT_LOCUS5696</name>
</gene>
<protein>
    <submittedName>
        <fullName evidence="4">PDZ domain-containing protein</fullName>
    </submittedName>
</protein>
<dbReference type="WBParaSite" id="TCLT_0000570701-mRNA-1">
    <property type="protein sequence ID" value="TCLT_0000570701-mRNA-1"/>
    <property type="gene ID" value="TCLT_0000570701"/>
</dbReference>
<name>A0A0N5CZ09_THECL</name>
<feature type="compositionally biased region" description="Polar residues" evidence="1">
    <location>
        <begin position="43"/>
        <end position="61"/>
    </location>
</feature>
<dbReference type="Proteomes" id="UP000276776">
    <property type="component" value="Unassembled WGS sequence"/>
</dbReference>
<dbReference type="EMBL" id="UYYF01004357">
    <property type="protein sequence ID" value="VDN02969.1"/>
    <property type="molecule type" value="Genomic_DNA"/>
</dbReference>
<reference evidence="4" key="1">
    <citation type="submission" date="2016-04" db="UniProtKB">
        <authorList>
            <consortium name="WormBaseParasite"/>
        </authorList>
    </citation>
    <scope>IDENTIFICATION</scope>
</reference>
<sequence>MASLLTLCVSTHCCRNTKKNENPYGEIIGTSTADAPIPMIVSRNKSNGSRPNRSSRLSCPNLSPHERSTHRLSAPLPQSAVSMNRALPKLPESSRRLENENVRAIYSTIDRCTLINNRDNLLLYGEGPANPTYECIDAVPSYSKLENGGRSTKRYDYPMFALNNCKVVTADDVLYQNASQIYTGVSEDTYSSIAGGEANYDVGYSHVSQPTNTCLTNSQTTNPSLDHLYTRIRRGPSTNRASNPSTSRPMPSNDPTSEYISSGSDKTSREPSYRYITVRESVDAIRQRLCEFNNTLSQDHSVFVEGDGCERVREHYYSSIGGDYETLQVSSAPINQSVVYPNIRSTSSAHEDLESLLVSNSVRIFENSVPNPPTSPIPLHTGYPKSSTSMQSSLNSQSFVFEMKGTTNNAVNCYSTAEKIRKLRTNFFDEELQPARNLEEPSSVDIRFEEISSTSGTLKRIITSATDGKFSLKGSTENIESQSLTNIADIKRCISTLNWESAFVHGIPKNTSVSADFGLGEVAEQSIVGAGKKSRRHSFHEAVIAKMTHSDNSDKNLQQTSTLSLSEIKPGTSSPALMELLQNKEENEAYNIPEKFISINNEKNNSHTSVVSLEISLNDTSDKLKRELCSPQDTFGLACIENGIVGNVYDSNLIS</sequence>
<feature type="region of interest" description="Disordered" evidence="1">
    <location>
        <begin position="41"/>
        <end position="82"/>
    </location>
</feature>
<reference evidence="2 3" key="2">
    <citation type="submission" date="2018-11" db="EMBL/GenBank/DDBJ databases">
        <authorList>
            <consortium name="Pathogen Informatics"/>
        </authorList>
    </citation>
    <scope>NUCLEOTIDE SEQUENCE [LARGE SCALE GENOMIC DNA]</scope>
</reference>
<feature type="region of interest" description="Disordered" evidence="1">
    <location>
        <begin position="233"/>
        <end position="272"/>
    </location>
</feature>
<accession>A0A0N5CZ09</accession>